<reference evidence="2 3" key="1">
    <citation type="submission" date="2019-11" db="EMBL/GenBank/DDBJ databases">
        <title>Whole genome sequence of Oryza granulata.</title>
        <authorList>
            <person name="Li W."/>
        </authorList>
    </citation>
    <scope>NUCLEOTIDE SEQUENCE [LARGE SCALE GENOMIC DNA]</scope>
    <source>
        <strain evidence="3">cv. Menghai</strain>
        <tissue evidence="2">Leaf</tissue>
    </source>
</reference>
<feature type="compositionally biased region" description="Basic residues" evidence="1">
    <location>
        <begin position="97"/>
        <end position="112"/>
    </location>
</feature>
<gene>
    <name evidence="2" type="ORF">E2562_017036</name>
</gene>
<sequence>MWIPNLPWEHRENKTAVLAHICMEPNIEGSARTKIKATKSRRREERIDESSYGTYLQEEQKLEGRGGGVLSQTDQHGVNFELEPAEWSAALPDRPPRRQARAQRHQINHLTR</sequence>
<evidence type="ECO:0000313" key="2">
    <source>
        <dbReference type="EMBL" id="KAF0921775.1"/>
    </source>
</evidence>
<feature type="region of interest" description="Disordered" evidence="1">
    <location>
        <begin position="85"/>
        <end position="112"/>
    </location>
</feature>
<proteinExistence type="predicted"/>
<dbReference type="EMBL" id="SPHZ02000004">
    <property type="protein sequence ID" value="KAF0921775.1"/>
    <property type="molecule type" value="Genomic_DNA"/>
</dbReference>
<evidence type="ECO:0000313" key="3">
    <source>
        <dbReference type="Proteomes" id="UP000479710"/>
    </source>
</evidence>
<name>A0A6G1E9I6_9ORYZ</name>
<dbReference type="AlphaFoldDB" id="A0A6G1E9I6"/>
<evidence type="ECO:0000256" key="1">
    <source>
        <dbReference type="SAM" id="MobiDB-lite"/>
    </source>
</evidence>
<keyword evidence="3" id="KW-1185">Reference proteome</keyword>
<organism evidence="2 3">
    <name type="scientific">Oryza meyeriana var. granulata</name>
    <dbReference type="NCBI Taxonomy" id="110450"/>
    <lineage>
        <taxon>Eukaryota</taxon>
        <taxon>Viridiplantae</taxon>
        <taxon>Streptophyta</taxon>
        <taxon>Embryophyta</taxon>
        <taxon>Tracheophyta</taxon>
        <taxon>Spermatophyta</taxon>
        <taxon>Magnoliopsida</taxon>
        <taxon>Liliopsida</taxon>
        <taxon>Poales</taxon>
        <taxon>Poaceae</taxon>
        <taxon>BOP clade</taxon>
        <taxon>Oryzoideae</taxon>
        <taxon>Oryzeae</taxon>
        <taxon>Oryzinae</taxon>
        <taxon>Oryza</taxon>
        <taxon>Oryza meyeriana</taxon>
    </lineage>
</organism>
<feature type="region of interest" description="Disordered" evidence="1">
    <location>
        <begin position="34"/>
        <end position="53"/>
    </location>
</feature>
<dbReference type="Proteomes" id="UP000479710">
    <property type="component" value="Unassembled WGS sequence"/>
</dbReference>
<comment type="caution">
    <text evidence="2">The sequence shown here is derived from an EMBL/GenBank/DDBJ whole genome shotgun (WGS) entry which is preliminary data.</text>
</comment>
<accession>A0A6G1E9I6</accession>
<protein>
    <submittedName>
        <fullName evidence="2">Uncharacterized protein</fullName>
    </submittedName>
</protein>